<accession>A0A6A5XYP5</accession>
<protein>
    <submittedName>
        <fullName evidence="1">Uncharacterized protein</fullName>
    </submittedName>
</protein>
<keyword evidence="2" id="KW-1185">Reference proteome</keyword>
<dbReference type="AlphaFoldDB" id="A0A6A5XYP5"/>
<dbReference type="GeneID" id="54285118"/>
<evidence type="ECO:0000313" key="2">
    <source>
        <dbReference type="Proteomes" id="UP000799778"/>
    </source>
</evidence>
<evidence type="ECO:0000313" key="1">
    <source>
        <dbReference type="EMBL" id="KAF2018418.1"/>
    </source>
</evidence>
<proteinExistence type="predicted"/>
<sequence>MQCRSHKCLMAFRSHWQEIGSPLGLILLIMANSQSDVNELSTPFTVAGGSCDKTGEDRHNAMVEKRTVVGIQRRWRCS</sequence>
<reference evidence="1" key="1">
    <citation type="journal article" date="2020" name="Stud. Mycol.">
        <title>101 Dothideomycetes genomes: a test case for predicting lifestyles and emergence of pathogens.</title>
        <authorList>
            <person name="Haridas S."/>
            <person name="Albert R."/>
            <person name="Binder M."/>
            <person name="Bloem J."/>
            <person name="Labutti K."/>
            <person name="Salamov A."/>
            <person name="Andreopoulos B."/>
            <person name="Baker S."/>
            <person name="Barry K."/>
            <person name="Bills G."/>
            <person name="Bluhm B."/>
            <person name="Cannon C."/>
            <person name="Castanera R."/>
            <person name="Culley D."/>
            <person name="Daum C."/>
            <person name="Ezra D."/>
            <person name="Gonzalez J."/>
            <person name="Henrissat B."/>
            <person name="Kuo A."/>
            <person name="Liang C."/>
            <person name="Lipzen A."/>
            <person name="Lutzoni F."/>
            <person name="Magnuson J."/>
            <person name="Mondo S."/>
            <person name="Nolan M."/>
            <person name="Ohm R."/>
            <person name="Pangilinan J."/>
            <person name="Park H.-J."/>
            <person name="Ramirez L."/>
            <person name="Alfaro M."/>
            <person name="Sun H."/>
            <person name="Tritt A."/>
            <person name="Yoshinaga Y."/>
            <person name="Zwiers L.-H."/>
            <person name="Turgeon B."/>
            <person name="Goodwin S."/>
            <person name="Spatafora J."/>
            <person name="Crous P."/>
            <person name="Grigoriev I."/>
        </authorList>
    </citation>
    <scope>NUCLEOTIDE SEQUENCE</scope>
    <source>
        <strain evidence="1">CBS 175.79</strain>
    </source>
</reference>
<dbReference type="RefSeq" id="XP_033386757.1">
    <property type="nucleotide sequence ID" value="XM_033527721.1"/>
</dbReference>
<gene>
    <name evidence="1" type="ORF">BU24DRAFT_421407</name>
</gene>
<dbReference type="Proteomes" id="UP000799778">
    <property type="component" value="Unassembled WGS sequence"/>
</dbReference>
<organism evidence="1 2">
    <name type="scientific">Aaosphaeria arxii CBS 175.79</name>
    <dbReference type="NCBI Taxonomy" id="1450172"/>
    <lineage>
        <taxon>Eukaryota</taxon>
        <taxon>Fungi</taxon>
        <taxon>Dikarya</taxon>
        <taxon>Ascomycota</taxon>
        <taxon>Pezizomycotina</taxon>
        <taxon>Dothideomycetes</taxon>
        <taxon>Pleosporomycetidae</taxon>
        <taxon>Pleosporales</taxon>
        <taxon>Pleosporales incertae sedis</taxon>
        <taxon>Aaosphaeria</taxon>
    </lineage>
</organism>
<dbReference type="EMBL" id="ML978068">
    <property type="protein sequence ID" value="KAF2018418.1"/>
    <property type="molecule type" value="Genomic_DNA"/>
</dbReference>
<name>A0A6A5XYP5_9PLEO</name>